<feature type="compositionally biased region" description="Low complexity" evidence="1">
    <location>
        <begin position="254"/>
        <end position="279"/>
    </location>
</feature>
<dbReference type="AlphaFoldDB" id="A0A8K0TH04"/>
<feature type="compositionally biased region" description="Polar residues" evidence="1">
    <location>
        <begin position="196"/>
        <end position="207"/>
    </location>
</feature>
<feature type="region of interest" description="Disordered" evidence="1">
    <location>
        <begin position="656"/>
        <end position="708"/>
    </location>
</feature>
<keyword evidence="2" id="KW-0732">Signal</keyword>
<feature type="chain" id="PRO_5035467496" evidence="2">
    <location>
        <begin position="21"/>
        <end position="783"/>
    </location>
</feature>
<evidence type="ECO:0000256" key="1">
    <source>
        <dbReference type="SAM" id="MobiDB-lite"/>
    </source>
</evidence>
<dbReference type="EMBL" id="JAGPXD010000003">
    <property type="protein sequence ID" value="KAH7362305.1"/>
    <property type="molecule type" value="Genomic_DNA"/>
</dbReference>
<feature type="compositionally biased region" description="Low complexity" evidence="1">
    <location>
        <begin position="182"/>
        <end position="195"/>
    </location>
</feature>
<accession>A0A8K0TH04</accession>
<feature type="signal peptide" evidence="2">
    <location>
        <begin position="1"/>
        <end position="20"/>
    </location>
</feature>
<feature type="compositionally biased region" description="Polar residues" evidence="1">
    <location>
        <begin position="374"/>
        <end position="384"/>
    </location>
</feature>
<feature type="compositionally biased region" description="Polar residues" evidence="1">
    <location>
        <begin position="117"/>
        <end position="131"/>
    </location>
</feature>
<name>A0A8K0TH04_9PEZI</name>
<sequence>MRSLSCILLYALLSSSAARAGPLSRSERLRRAYLGTPSDDSVVPDIHARQEVDDGTTPTPIFSTIVPDAPEPTTAPPSSSATGGNGDAYREDNGSLTSNSEPNSPSSRAPDQAGPPDTTSPIQDLPSTTSIPDAIETETEAPIPSSEQAFLPPISSRISISPSLPSSQPADGPSSLVELSSAAPEVTPTTTFVTESQSEPISESSTVVPGENGAGNEGEVTPTPIFSTISAGPATTDQSLSFVSSLQLPIGERSTVVEPEVPSSAVPSALPSSASTASVELSTSIPQLSQLPSSAPATESLLSSALPADDSSRPAASTTRSNTDEPLFTTTVGIPSASEASSSTESAISSSPLEESLPAASSGLPPSTTSLVSGTITSAIQVTPTGEPDPQVPTNRGPPNASATSSIPPERFQANLEQARAFHESFKPLTEQSACFGQQAACINGGIAQCQPDQGQFDIKPCNDPNEECFPLPLVFEDGVKLSCTDPVEARRILGIEEDDSPSVVSTTTLPAVSTTPSGDQVVTVTERPTVTEIVATETVDNGIPVQTSSAALSQSPSAAPSQSPSTTQLAEDIVTVTETPTITLVVTETIPQPGAGETAVPPPEVTTTQGEPEQVTTTVGGGVLTLTTFITVKPPPPEPTEPASTQLITVTITALPSNPPEISSDVAEAPLPTSSAQPGGGSGDDGRGDEDDNDDDGNDDEDGDDPILTSLNIIIIPTTLLTTTIRATPPAEQALATPVEAAAPTVTTTVTEIVSVPVLVTVTQREVRLEQATVTATVTQVA</sequence>
<evidence type="ECO:0000313" key="3">
    <source>
        <dbReference type="EMBL" id="KAH7362305.1"/>
    </source>
</evidence>
<dbReference type="Proteomes" id="UP000813385">
    <property type="component" value="Unassembled WGS sequence"/>
</dbReference>
<keyword evidence="4" id="KW-1185">Reference proteome</keyword>
<feature type="region of interest" description="Disordered" evidence="1">
    <location>
        <begin position="35"/>
        <end position="131"/>
    </location>
</feature>
<feature type="compositionally biased region" description="Low complexity" evidence="1">
    <location>
        <begin position="334"/>
        <end position="373"/>
    </location>
</feature>
<organism evidence="3 4">
    <name type="scientific">Plectosphaerella cucumerina</name>
    <dbReference type="NCBI Taxonomy" id="40658"/>
    <lineage>
        <taxon>Eukaryota</taxon>
        <taxon>Fungi</taxon>
        <taxon>Dikarya</taxon>
        <taxon>Ascomycota</taxon>
        <taxon>Pezizomycotina</taxon>
        <taxon>Sordariomycetes</taxon>
        <taxon>Hypocreomycetidae</taxon>
        <taxon>Glomerellales</taxon>
        <taxon>Plectosphaerellaceae</taxon>
        <taxon>Plectosphaerella</taxon>
    </lineage>
</organism>
<protein>
    <submittedName>
        <fullName evidence="3">Uncharacterized protein</fullName>
    </submittedName>
</protein>
<feature type="compositionally biased region" description="Polar residues" evidence="1">
    <location>
        <begin position="224"/>
        <end position="233"/>
    </location>
</feature>
<evidence type="ECO:0000313" key="4">
    <source>
        <dbReference type="Proteomes" id="UP000813385"/>
    </source>
</evidence>
<feature type="compositionally biased region" description="Low complexity" evidence="1">
    <location>
        <begin position="155"/>
        <end position="169"/>
    </location>
</feature>
<reference evidence="3" key="1">
    <citation type="journal article" date="2021" name="Nat. Commun.">
        <title>Genetic determinants of endophytism in the Arabidopsis root mycobiome.</title>
        <authorList>
            <person name="Mesny F."/>
            <person name="Miyauchi S."/>
            <person name="Thiergart T."/>
            <person name="Pickel B."/>
            <person name="Atanasova L."/>
            <person name="Karlsson M."/>
            <person name="Huettel B."/>
            <person name="Barry K.W."/>
            <person name="Haridas S."/>
            <person name="Chen C."/>
            <person name="Bauer D."/>
            <person name="Andreopoulos W."/>
            <person name="Pangilinan J."/>
            <person name="LaButti K."/>
            <person name="Riley R."/>
            <person name="Lipzen A."/>
            <person name="Clum A."/>
            <person name="Drula E."/>
            <person name="Henrissat B."/>
            <person name="Kohler A."/>
            <person name="Grigoriev I.V."/>
            <person name="Martin F.M."/>
            <person name="Hacquard S."/>
        </authorList>
    </citation>
    <scope>NUCLEOTIDE SEQUENCE</scope>
    <source>
        <strain evidence="3">MPI-CAGE-AT-0016</strain>
    </source>
</reference>
<feature type="region of interest" description="Disordered" evidence="1">
    <location>
        <begin position="155"/>
        <end position="233"/>
    </location>
</feature>
<feature type="compositionally biased region" description="Acidic residues" evidence="1">
    <location>
        <begin position="688"/>
        <end position="706"/>
    </location>
</feature>
<feature type="region of interest" description="Disordered" evidence="1">
    <location>
        <begin position="254"/>
        <end position="407"/>
    </location>
</feature>
<dbReference type="OrthoDB" id="2362516at2759"/>
<feature type="compositionally biased region" description="Polar residues" evidence="1">
    <location>
        <begin position="280"/>
        <end position="297"/>
    </location>
</feature>
<comment type="caution">
    <text evidence="3">The sequence shown here is derived from an EMBL/GenBank/DDBJ whole genome shotgun (WGS) entry which is preliminary data.</text>
</comment>
<feature type="compositionally biased region" description="Low complexity" evidence="1">
    <location>
        <begin position="300"/>
        <end position="317"/>
    </location>
</feature>
<evidence type="ECO:0000256" key="2">
    <source>
        <dbReference type="SAM" id="SignalP"/>
    </source>
</evidence>
<gene>
    <name evidence="3" type="ORF">B0T11DRAFT_83025</name>
</gene>
<feature type="region of interest" description="Disordered" evidence="1">
    <location>
        <begin position="590"/>
        <end position="616"/>
    </location>
</feature>
<feature type="region of interest" description="Disordered" evidence="1">
    <location>
        <begin position="549"/>
        <end position="569"/>
    </location>
</feature>
<proteinExistence type="predicted"/>
<feature type="compositionally biased region" description="Polar residues" evidence="1">
    <location>
        <begin position="94"/>
        <end position="109"/>
    </location>
</feature>